<dbReference type="InterPro" id="IPR025649">
    <property type="entry name" value="DUF4360"/>
</dbReference>
<evidence type="ECO:0000313" key="3">
    <source>
        <dbReference type="Proteomes" id="UP000254866"/>
    </source>
</evidence>
<feature type="signal peptide" evidence="1">
    <location>
        <begin position="1"/>
        <end position="22"/>
    </location>
</feature>
<feature type="chain" id="PRO_5016876435" description="Secreted protein" evidence="1">
    <location>
        <begin position="23"/>
        <end position="213"/>
    </location>
</feature>
<dbReference type="Pfam" id="PF14273">
    <property type="entry name" value="DUF4360"/>
    <property type="match status" value="1"/>
</dbReference>
<keyword evidence="1" id="KW-0732">Signal</keyword>
<evidence type="ECO:0000313" key="2">
    <source>
        <dbReference type="EMBL" id="RDL32607.1"/>
    </source>
</evidence>
<reference evidence="2 3" key="1">
    <citation type="journal article" date="2018" name="IMA Fungus">
        <title>IMA Genome-F 9: Draft genome sequence of Annulohypoxylon stygium, Aspergillus mulundensis, Berkeleyomyces basicola (syn. Thielaviopsis basicola), Ceratocystis smalleyi, two Cercospora beticola strains, Coleophoma cylindrospora, Fusarium fracticaudum, Phialophora cf. hyalina, and Morchella septimelata.</title>
        <authorList>
            <person name="Wingfield B.D."/>
            <person name="Bills G.F."/>
            <person name="Dong Y."/>
            <person name="Huang W."/>
            <person name="Nel W.J."/>
            <person name="Swalarsk-Parry B.S."/>
            <person name="Vaghefi N."/>
            <person name="Wilken P.M."/>
            <person name="An Z."/>
            <person name="de Beer Z.W."/>
            <person name="De Vos L."/>
            <person name="Chen L."/>
            <person name="Duong T.A."/>
            <person name="Gao Y."/>
            <person name="Hammerbacher A."/>
            <person name="Kikkert J.R."/>
            <person name="Li Y."/>
            <person name="Li H."/>
            <person name="Li K."/>
            <person name="Li Q."/>
            <person name="Liu X."/>
            <person name="Ma X."/>
            <person name="Naidoo K."/>
            <person name="Pethybridge S.J."/>
            <person name="Sun J."/>
            <person name="Steenkamp E.T."/>
            <person name="van der Nest M.A."/>
            <person name="van Wyk S."/>
            <person name="Wingfield M.J."/>
            <person name="Xiong C."/>
            <person name="Yue Q."/>
            <person name="Zhang X."/>
        </authorList>
    </citation>
    <scope>NUCLEOTIDE SEQUENCE [LARGE SCALE GENOMIC DNA]</scope>
    <source>
        <strain evidence="2 3">BP 5553</strain>
    </source>
</reference>
<name>A0A370TDU0_9HELO</name>
<keyword evidence="3" id="KW-1185">Reference proteome</keyword>
<evidence type="ECO:0008006" key="4">
    <source>
        <dbReference type="Google" id="ProtNLM"/>
    </source>
</evidence>
<evidence type="ECO:0000256" key="1">
    <source>
        <dbReference type="SAM" id="SignalP"/>
    </source>
</evidence>
<protein>
    <recommendedName>
        <fullName evidence="4">Secreted protein</fullName>
    </recommendedName>
</protein>
<proteinExistence type="predicted"/>
<dbReference type="Proteomes" id="UP000254866">
    <property type="component" value="Unassembled WGS sequence"/>
</dbReference>
<dbReference type="GeneID" id="43601912"/>
<organism evidence="2 3">
    <name type="scientific">Venustampulla echinocandica</name>
    <dbReference type="NCBI Taxonomy" id="2656787"/>
    <lineage>
        <taxon>Eukaryota</taxon>
        <taxon>Fungi</taxon>
        <taxon>Dikarya</taxon>
        <taxon>Ascomycota</taxon>
        <taxon>Pezizomycotina</taxon>
        <taxon>Leotiomycetes</taxon>
        <taxon>Helotiales</taxon>
        <taxon>Pleuroascaceae</taxon>
        <taxon>Venustampulla</taxon>
    </lineage>
</organism>
<comment type="caution">
    <text evidence="2">The sequence shown here is derived from an EMBL/GenBank/DDBJ whole genome shotgun (WGS) entry which is preliminary data.</text>
</comment>
<gene>
    <name evidence="2" type="ORF">BP5553_09063</name>
</gene>
<accession>A0A370TDU0</accession>
<sequence length="213" mass="22459">MGLFSASTIALLLSAAISSTSAQSIAGAPAEANARLTALTYSGDSCPQETLQSEFDPILGVERSHVQGFASTMEGDRRLRSKFCQVHMEMTTDPGWKITVKSNSLQTQAHVAVGEGVTASYFSTWFMPGSLTVDVVKRFEGPLDEIVSIADPSPEFDGLQPVSECGGGQLMVTRRIGLSGAGTGTMELFGDASNGGPINADFVPWAALEFVKC</sequence>
<dbReference type="AlphaFoldDB" id="A0A370TDU0"/>
<dbReference type="EMBL" id="NPIC01000010">
    <property type="protein sequence ID" value="RDL32607.1"/>
    <property type="molecule type" value="Genomic_DNA"/>
</dbReference>
<dbReference type="RefSeq" id="XP_031866329.1">
    <property type="nucleotide sequence ID" value="XM_032017686.1"/>
</dbReference>